<dbReference type="Proteomes" id="UP001269271">
    <property type="component" value="Unassembled WGS sequence"/>
</dbReference>
<comment type="caution">
    <text evidence="1">The sequence shown here is derived from an EMBL/GenBank/DDBJ whole genome shotgun (WGS) entry which is preliminary data.</text>
</comment>
<protein>
    <submittedName>
        <fullName evidence="1">Replication protein</fullName>
    </submittedName>
</protein>
<organism evidence="1 2">
    <name type="scientific">Staphylococcus haemolyticus</name>
    <dbReference type="NCBI Taxonomy" id="1283"/>
    <lineage>
        <taxon>Bacteria</taxon>
        <taxon>Bacillati</taxon>
        <taxon>Bacillota</taxon>
        <taxon>Bacilli</taxon>
        <taxon>Bacillales</taxon>
        <taxon>Staphylococcaceae</taxon>
        <taxon>Staphylococcus</taxon>
    </lineage>
</organism>
<keyword evidence="2" id="KW-1185">Reference proteome</keyword>
<dbReference type="RefSeq" id="WP_046309346.1">
    <property type="nucleotide sequence ID" value="NZ_CAJUXL010000152.1"/>
</dbReference>
<dbReference type="EMBL" id="JAVSOO010000005">
    <property type="protein sequence ID" value="MDT4285939.1"/>
    <property type="molecule type" value="Genomic_DNA"/>
</dbReference>
<evidence type="ECO:0000313" key="1">
    <source>
        <dbReference type="EMBL" id="MDT4285939.1"/>
    </source>
</evidence>
<evidence type="ECO:0000313" key="2">
    <source>
        <dbReference type="Proteomes" id="UP001269271"/>
    </source>
</evidence>
<accession>A0ABU3IEG1</accession>
<name>A0ABU3IEG1_STAHA</name>
<reference evidence="1 2" key="1">
    <citation type="submission" date="2023-08" db="EMBL/GenBank/DDBJ databases">
        <title>Genomic surveillance of Staphylococcus haemolyticus neonatal outbreak in southern France.</title>
        <authorList>
            <person name="Magnan C."/>
            <person name="Morsli M."/>
            <person name="Thiery B."/>
            <person name="Salipante F."/>
            <person name="Attar J."/>
            <person name="Massimo D.M."/>
            <person name="Ory J."/>
            <person name="Pantel A."/>
            <person name="Lavigne J.-P."/>
        </authorList>
    </citation>
    <scope>NUCLEOTIDE SEQUENCE [LARGE SCALE GENOMIC DNA]</scope>
    <source>
        <strain evidence="1 2">NSH026</strain>
    </source>
</reference>
<proteinExistence type="predicted"/>
<sequence>MSNQLIDDYPILVLPKLAEKIGLNEAIILQQIHYWLKDSKHKYDNKNWIYNSFSEWQKQFPFWSVITIKRTIYSLEKKKLLYVGNYNKAKFDKTKWYSINYQCLEDMIQPSYQNDTTSVSKRDDGVYQKATTNTRDYTETSSETTRNSATDVTQVQFNQWWNLYDKKLDKKKAFSLFKSALKKHKFETIMNGTQAYLKTITNKQYQKYPKTFLSQESFLNDYSEEIDKNTNQYTEAFERAAQSDMENLPF</sequence>
<gene>
    <name evidence="1" type="ORF">RO950_02745</name>
</gene>